<evidence type="ECO:0000313" key="2">
    <source>
        <dbReference type="Proteomes" id="UP000663828"/>
    </source>
</evidence>
<proteinExistence type="predicted"/>
<keyword evidence="2" id="KW-1185">Reference proteome</keyword>
<reference evidence="1" key="1">
    <citation type="submission" date="2021-02" db="EMBL/GenBank/DDBJ databases">
        <authorList>
            <person name="Nowell W R."/>
        </authorList>
    </citation>
    <scope>NUCLEOTIDE SEQUENCE</scope>
</reference>
<dbReference type="EMBL" id="CAJNOR010010694">
    <property type="protein sequence ID" value="CAF1655965.1"/>
    <property type="molecule type" value="Genomic_DNA"/>
</dbReference>
<evidence type="ECO:0000313" key="1">
    <source>
        <dbReference type="EMBL" id="CAF1655965.1"/>
    </source>
</evidence>
<sequence>MLEEHCSECIYVTVPLPFDLFLNIDLLPRGQKLVVSSGKHTAVGEQHEFTIHTESFDAQLYVTLLHGCKTGQSIAGAQ</sequence>
<name>A0A816F025_ADIRI</name>
<dbReference type="AlphaFoldDB" id="A0A816F025"/>
<dbReference type="Proteomes" id="UP000663828">
    <property type="component" value="Unassembled WGS sequence"/>
</dbReference>
<organism evidence="1 2">
    <name type="scientific">Adineta ricciae</name>
    <name type="common">Rotifer</name>
    <dbReference type="NCBI Taxonomy" id="249248"/>
    <lineage>
        <taxon>Eukaryota</taxon>
        <taxon>Metazoa</taxon>
        <taxon>Spiralia</taxon>
        <taxon>Gnathifera</taxon>
        <taxon>Rotifera</taxon>
        <taxon>Eurotatoria</taxon>
        <taxon>Bdelloidea</taxon>
        <taxon>Adinetida</taxon>
        <taxon>Adinetidae</taxon>
        <taxon>Adineta</taxon>
    </lineage>
</organism>
<accession>A0A816F025</accession>
<protein>
    <submittedName>
        <fullName evidence="1">Uncharacterized protein</fullName>
    </submittedName>
</protein>
<gene>
    <name evidence="1" type="ORF">XAT740_LOCUS55918</name>
</gene>
<comment type="caution">
    <text evidence="1">The sequence shown here is derived from an EMBL/GenBank/DDBJ whole genome shotgun (WGS) entry which is preliminary data.</text>
</comment>